<dbReference type="InterPro" id="IPR016187">
    <property type="entry name" value="CTDL_fold"/>
</dbReference>
<dbReference type="WBParaSite" id="PSAMB.scaffold2136size25138.g16515.t1">
    <property type="protein sequence ID" value="PSAMB.scaffold2136size25138.g16515.t1"/>
    <property type="gene ID" value="PSAMB.scaffold2136size25138.g16515"/>
</dbReference>
<evidence type="ECO:0000313" key="3">
    <source>
        <dbReference type="WBParaSite" id="PSAMB.scaffold2136size25138.g16515.t1"/>
    </source>
</evidence>
<accession>A0A914VK19</accession>
<reference evidence="3" key="1">
    <citation type="submission" date="2022-11" db="UniProtKB">
        <authorList>
            <consortium name="WormBaseParasite"/>
        </authorList>
    </citation>
    <scope>IDENTIFICATION</scope>
</reference>
<proteinExistence type="predicted"/>
<sequence>MVCFSKCSSFIGLHILQLILIYNLSISAAVLTYDGCKSDSANSYTVGGWCFLFYHNSSWANNIPTADGAQTVCLPHGNLAVGVTYKMLDTFRTKFTSVSIHDAWLALVRNASAGSSASGLSWKTLLPSGEYAMFPPIMSNIPWRSGEPNNNGGTENYGLVTYNGGVIDVYKDIAGYGSSSLAVICQFAPQKWTYTQRGHGRFAVPAVLIAQMNVSIVSCLYQCHISVFCISLAFNPTTSDCQIYAVSPEDPRFSGNVIADNTYEWHIRDGMEY</sequence>
<dbReference type="Gene3D" id="3.10.100.10">
    <property type="entry name" value="Mannose-Binding Protein A, subunit A"/>
    <property type="match status" value="1"/>
</dbReference>
<dbReference type="AlphaFoldDB" id="A0A914VK19"/>
<keyword evidence="1" id="KW-0732">Signal</keyword>
<feature type="chain" id="PRO_5037263485" evidence="1">
    <location>
        <begin position="30"/>
        <end position="273"/>
    </location>
</feature>
<dbReference type="InterPro" id="IPR016186">
    <property type="entry name" value="C-type_lectin-like/link_sf"/>
</dbReference>
<organism evidence="2 3">
    <name type="scientific">Plectus sambesii</name>
    <dbReference type="NCBI Taxonomy" id="2011161"/>
    <lineage>
        <taxon>Eukaryota</taxon>
        <taxon>Metazoa</taxon>
        <taxon>Ecdysozoa</taxon>
        <taxon>Nematoda</taxon>
        <taxon>Chromadorea</taxon>
        <taxon>Plectida</taxon>
        <taxon>Plectina</taxon>
        <taxon>Plectoidea</taxon>
        <taxon>Plectidae</taxon>
        <taxon>Plectus</taxon>
    </lineage>
</organism>
<keyword evidence="2" id="KW-1185">Reference proteome</keyword>
<dbReference type="Proteomes" id="UP000887566">
    <property type="component" value="Unplaced"/>
</dbReference>
<name>A0A914VK19_9BILA</name>
<evidence type="ECO:0000256" key="1">
    <source>
        <dbReference type="SAM" id="SignalP"/>
    </source>
</evidence>
<dbReference type="SUPFAM" id="SSF56436">
    <property type="entry name" value="C-type lectin-like"/>
    <property type="match status" value="1"/>
</dbReference>
<protein>
    <submittedName>
        <fullName evidence="3">Apple domain-containing protein</fullName>
    </submittedName>
</protein>
<feature type="signal peptide" evidence="1">
    <location>
        <begin position="1"/>
        <end position="29"/>
    </location>
</feature>
<evidence type="ECO:0000313" key="2">
    <source>
        <dbReference type="Proteomes" id="UP000887566"/>
    </source>
</evidence>